<dbReference type="EMBL" id="JPMI01000277">
    <property type="protein sequence ID" value="KFA88663.1"/>
    <property type="molecule type" value="Genomic_DNA"/>
</dbReference>
<protein>
    <submittedName>
        <fullName evidence="1">Uncharacterized protein</fullName>
    </submittedName>
</protein>
<gene>
    <name evidence="1" type="ORF">Q664_39265</name>
</gene>
<organism evidence="1 2">
    <name type="scientific">Archangium violaceum Cb vi76</name>
    <dbReference type="NCBI Taxonomy" id="1406225"/>
    <lineage>
        <taxon>Bacteria</taxon>
        <taxon>Pseudomonadati</taxon>
        <taxon>Myxococcota</taxon>
        <taxon>Myxococcia</taxon>
        <taxon>Myxococcales</taxon>
        <taxon>Cystobacterineae</taxon>
        <taxon>Archangiaceae</taxon>
        <taxon>Archangium</taxon>
    </lineage>
</organism>
<name>A0A084SJM8_9BACT</name>
<dbReference type="RefSeq" id="WP_043407643.1">
    <property type="nucleotide sequence ID" value="NZ_JPMI01000277.1"/>
</dbReference>
<proteinExistence type="predicted"/>
<dbReference type="Proteomes" id="UP000028547">
    <property type="component" value="Unassembled WGS sequence"/>
</dbReference>
<accession>A0A084SJM8</accession>
<comment type="caution">
    <text evidence="1">The sequence shown here is derived from an EMBL/GenBank/DDBJ whole genome shotgun (WGS) entry which is preliminary data.</text>
</comment>
<evidence type="ECO:0000313" key="1">
    <source>
        <dbReference type="EMBL" id="KFA88663.1"/>
    </source>
</evidence>
<dbReference type="AlphaFoldDB" id="A0A084SJM8"/>
<reference evidence="1 2" key="1">
    <citation type="submission" date="2014-07" db="EMBL/GenBank/DDBJ databases">
        <title>Draft Genome Sequence of Gephyronic Acid Producer, Cystobacter violaceus Strain Cb vi76.</title>
        <authorList>
            <person name="Stevens D.C."/>
            <person name="Young J."/>
            <person name="Carmichael R."/>
            <person name="Tan J."/>
            <person name="Taylor R.E."/>
        </authorList>
    </citation>
    <scope>NUCLEOTIDE SEQUENCE [LARGE SCALE GENOMIC DNA]</scope>
    <source>
        <strain evidence="1 2">Cb vi76</strain>
    </source>
</reference>
<evidence type="ECO:0000313" key="2">
    <source>
        <dbReference type="Proteomes" id="UP000028547"/>
    </source>
</evidence>
<sequence length="839" mass="93308">MPAQNDGKAALEALATAVSATTGLNIVLGTQKDSSLSWRGFSVHPLQILENPQQHAALEASRGKEGDARTDAEQEALSRFFFFQSTPPLPIGPIAANARLPPETLLSDARSLLTKVSHELSNGPPSNDRLKVLKAALRVAHGKMNTCFGFFRPDTNVPLLEEPQLTHLDGALTEIRDATSGDDLKAIIRDRLEPARRDLKQAIDGNARVQMFYNIEPFLLFRLLVNFQIESDQEISVSDRQRASGQLTASLNNGRGWLITWIKRKLCELDETITRVGGGDAFFHLKGGRALAYLLGKPEDGENDWDTSIVINPNLPSVRWYDCFNKVHDAVLELLQQFKRDFLVLLQEHARQLEASLQQPQPQNPNGVDEDVELDAALEEEDPPILGDDEEIPLPGIAPKYVKSCKAELIDIGIPRRDTVEALEQWLHTRDDLIKNENTEEIPIPGFLYYVDEYVMMVREALAGRSPSLSKTPKRIRRLWDILSLDSPDFDARIKELRSHIPATLGNKPLEILTGQGNKQISIVLTVILEQFNKAYRLSESQGLASVFGQHFLSVSQQVPIYPQDLQQAIAGDNQFRQETHGLLLKWIAIAARVSADFEAHFKMRAADLGFAAYDGASGAEAQKKAAQRRNWIISFVQAIYSNALLLNQKEEFEIQLAAAGSFASYLHADYANLPEERRKAFDPVVSIDLKFYTLNPAADPKTVLELMVLPGLNENLSTNFAAQATVKDAEVFISLPAEIEWTPAPNGPQFKYKPVVVKISVVRNEGWPGISYIWGDPVLSLRDLIGEYAQTTATAGEYEARERFRNSATALQELLTDFTSASLRPRPPFPAANGLSTK</sequence>